<dbReference type="InterPro" id="IPR036396">
    <property type="entry name" value="Cyt_P450_sf"/>
</dbReference>
<evidence type="ECO:0000256" key="11">
    <source>
        <dbReference type="ARBA" id="ARBA00023033"/>
    </source>
</evidence>
<keyword evidence="7" id="KW-0479">Metal-binding</keyword>
<dbReference type="GO" id="GO:0005506">
    <property type="term" value="F:iron ion binding"/>
    <property type="evidence" value="ECO:0007669"/>
    <property type="project" value="InterPro"/>
</dbReference>
<accession>A0AAD7BY05</accession>
<comment type="similarity">
    <text evidence="4">Belongs to the cytochrome P450 family.</text>
</comment>
<comment type="caution">
    <text evidence="13">The sequence shown here is derived from an EMBL/GenBank/DDBJ whole genome shotgun (WGS) entry which is preliminary data.</text>
</comment>
<keyword evidence="9" id="KW-0560">Oxidoreductase</keyword>
<dbReference type="SUPFAM" id="SSF48264">
    <property type="entry name" value="Cytochrome P450"/>
    <property type="match status" value="1"/>
</dbReference>
<evidence type="ECO:0000256" key="5">
    <source>
        <dbReference type="ARBA" id="ARBA00022617"/>
    </source>
</evidence>
<evidence type="ECO:0000313" key="14">
    <source>
        <dbReference type="Proteomes" id="UP001221757"/>
    </source>
</evidence>
<evidence type="ECO:0000256" key="1">
    <source>
        <dbReference type="ARBA" id="ARBA00001971"/>
    </source>
</evidence>
<keyword evidence="5" id="KW-0349">Heme</keyword>
<dbReference type="GO" id="GO:0016705">
    <property type="term" value="F:oxidoreductase activity, acting on paired donors, with incorporation or reduction of molecular oxygen"/>
    <property type="evidence" value="ECO:0007669"/>
    <property type="project" value="InterPro"/>
</dbReference>
<keyword evidence="10" id="KW-0408">Iron</keyword>
<dbReference type="GO" id="GO:0016020">
    <property type="term" value="C:membrane"/>
    <property type="evidence" value="ECO:0007669"/>
    <property type="project" value="UniProtKB-SubCell"/>
</dbReference>
<dbReference type="EMBL" id="JARKIE010000483">
    <property type="protein sequence ID" value="KAJ7633945.1"/>
    <property type="molecule type" value="Genomic_DNA"/>
</dbReference>
<sequence length="370" mass="41540">MFPDRPRHRGLLVEIEICCNCYYGDHEFTWLKKFGPVYLVKGCFGQNRLMISDPLALQYILNSSHFGHGPTSENVMDLILDRNAIVASKGETHKRLRAALNIGFTSSAVRNYRPIFEKVAEKITERLDKCSGSLTDLYPILSPATLSAISEAVLGFSARDLGEAFVANNERVIINYGRKSMRHFVVHIALPLMRAWLKLIKGCGPAHWCSQETLRLYPPGAIQERITVQDTVIPLTDGIKNSKGEFMNHIPVQKGQVVLVAIASYQRLQSRWGEDAHQFRPSRWIDGTVVQGQAVGPYANLLSFLGGPRVCLGWRFAPRVLEMQVFFSKLVGEFSFALPEDDCLRTRYANMLIPVTPSGEKAAPLHITRI</sequence>
<evidence type="ECO:0000256" key="6">
    <source>
        <dbReference type="ARBA" id="ARBA00022692"/>
    </source>
</evidence>
<dbReference type="PANTHER" id="PTHR24305:SF166">
    <property type="entry name" value="CYTOCHROME P450 12A4, MITOCHONDRIAL-RELATED"/>
    <property type="match status" value="1"/>
</dbReference>
<evidence type="ECO:0000256" key="4">
    <source>
        <dbReference type="ARBA" id="ARBA00010617"/>
    </source>
</evidence>
<dbReference type="Pfam" id="PF00067">
    <property type="entry name" value="p450"/>
    <property type="match status" value="2"/>
</dbReference>
<dbReference type="Gene3D" id="1.10.630.10">
    <property type="entry name" value="Cytochrome P450"/>
    <property type="match status" value="2"/>
</dbReference>
<proteinExistence type="inferred from homology"/>
<dbReference type="InterPro" id="IPR001128">
    <property type="entry name" value="Cyt_P450"/>
</dbReference>
<evidence type="ECO:0000256" key="3">
    <source>
        <dbReference type="ARBA" id="ARBA00004721"/>
    </source>
</evidence>
<dbReference type="GO" id="GO:0020037">
    <property type="term" value="F:heme binding"/>
    <property type="evidence" value="ECO:0007669"/>
    <property type="project" value="InterPro"/>
</dbReference>
<protein>
    <submittedName>
        <fullName evidence="13">Cytochrome P450</fullName>
    </submittedName>
</protein>
<keyword evidence="6" id="KW-0812">Transmembrane</keyword>
<evidence type="ECO:0000313" key="13">
    <source>
        <dbReference type="EMBL" id="KAJ7633945.1"/>
    </source>
</evidence>
<keyword evidence="11" id="KW-0503">Monooxygenase</keyword>
<name>A0AAD7BY05_MYCRO</name>
<comment type="cofactor">
    <cofactor evidence="1">
        <name>heme</name>
        <dbReference type="ChEBI" id="CHEBI:30413"/>
    </cofactor>
</comment>
<comment type="pathway">
    <text evidence="3">Secondary metabolite biosynthesis; terpenoid biosynthesis.</text>
</comment>
<organism evidence="13 14">
    <name type="scientific">Mycena rosella</name>
    <name type="common">Pink bonnet</name>
    <name type="synonym">Agaricus rosellus</name>
    <dbReference type="NCBI Taxonomy" id="1033263"/>
    <lineage>
        <taxon>Eukaryota</taxon>
        <taxon>Fungi</taxon>
        <taxon>Dikarya</taxon>
        <taxon>Basidiomycota</taxon>
        <taxon>Agaricomycotina</taxon>
        <taxon>Agaricomycetes</taxon>
        <taxon>Agaricomycetidae</taxon>
        <taxon>Agaricales</taxon>
        <taxon>Marasmiineae</taxon>
        <taxon>Mycenaceae</taxon>
        <taxon>Mycena</taxon>
    </lineage>
</organism>
<dbReference type="InterPro" id="IPR050121">
    <property type="entry name" value="Cytochrome_P450_monoxygenase"/>
</dbReference>
<dbReference type="AlphaFoldDB" id="A0AAD7BY05"/>
<evidence type="ECO:0000256" key="2">
    <source>
        <dbReference type="ARBA" id="ARBA00004370"/>
    </source>
</evidence>
<evidence type="ECO:0000256" key="12">
    <source>
        <dbReference type="ARBA" id="ARBA00023136"/>
    </source>
</evidence>
<dbReference type="PANTHER" id="PTHR24305">
    <property type="entry name" value="CYTOCHROME P450"/>
    <property type="match status" value="1"/>
</dbReference>
<evidence type="ECO:0000256" key="10">
    <source>
        <dbReference type="ARBA" id="ARBA00023004"/>
    </source>
</evidence>
<keyword evidence="14" id="KW-1185">Reference proteome</keyword>
<keyword evidence="8" id="KW-1133">Transmembrane helix</keyword>
<evidence type="ECO:0000256" key="8">
    <source>
        <dbReference type="ARBA" id="ARBA00022989"/>
    </source>
</evidence>
<evidence type="ECO:0000256" key="7">
    <source>
        <dbReference type="ARBA" id="ARBA00022723"/>
    </source>
</evidence>
<evidence type="ECO:0000256" key="9">
    <source>
        <dbReference type="ARBA" id="ARBA00023002"/>
    </source>
</evidence>
<comment type="subcellular location">
    <subcellularLocation>
        <location evidence="2">Membrane</location>
    </subcellularLocation>
</comment>
<keyword evidence="12" id="KW-0472">Membrane</keyword>
<gene>
    <name evidence="13" type="ORF">B0H17DRAFT_1187551</name>
</gene>
<dbReference type="GO" id="GO:0004497">
    <property type="term" value="F:monooxygenase activity"/>
    <property type="evidence" value="ECO:0007669"/>
    <property type="project" value="UniProtKB-KW"/>
</dbReference>
<dbReference type="Proteomes" id="UP001221757">
    <property type="component" value="Unassembled WGS sequence"/>
</dbReference>
<reference evidence="13" key="1">
    <citation type="submission" date="2023-03" db="EMBL/GenBank/DDBJ databases">
        <title>Massive genome expansion in bonnet fungi (Mycena s.s.) driven by repeated elements and novel gene families across ecological guilds.</title>
        <authorList>
            <consortium name="Lawrence Berkeley National Laboratory"/>
            <person name="Harder C.B."/>
            <person name="Miyauchi S."/>
            <person name="Viragh M."/>
            <person name="Kuo A."/>
            <person name="Thoen E."/>
            <person name="Andreopoulos B."/>
            <person name="Lu D."/>
            <person name="Skrede I."/>
            <person name="Drula E."/>
            <person name="Henrissat B."/>
            <person name="Morin E."/>
            <person name="Kohler A."/>
            <person name="Barry K."/>
            <person name="LaButti K."/>
            <person name="Morin E."/>
            <person name="Salamov A."/>
            <person name="Lipzen A."/>
            <person name="Mereny Z."/>
            <person name="Hegedus B."/>
            <person name="Baldrian P."/>
            <person name="Stursova M."/>
            <person name="Weitz H."/>
            <person name="Taylor A."/>
            <person name="Grigoriev I.V."/>
            <person name="Nagy L.G."/>
            <person name="Martin F."/>
            <person name="Kauserud H."/>
        </authorList>
    </citation>
    <scope>NUCLEOTIDE SEQUENCE</scope>
    <source>
        <strain evidence="13">CBHHK067</strain>
    </source>
</reference>